<reference evidence="1 2" key="1">
    <citation type="journal article" date="2015" name="Genome Announc.">
        <title>Next-Generation Whole-Genome Sequencing of Eight Strains of Bacillus cereus, Isolated from Food.</title>
        <authorList>
            <person name="Krawczyk A.O."/>
            <person name="de Jong A."/>
            <person name="Eijlander R.T."/>
            <person name="Berendsen E.M."/>
            <person name="Holsappel S."/>
            <person name="Wells-Bennik M.H."/>
            <person name="Kuipers O.P."/>
        </authorList>
    </citation>
    <scope>NUCLEOTIDE SEQUENCE [LARGE SCALE GENOMIC DNA]</scope>
    <source>
        <strain evidence="1 2">B4147</strain>
    </source>
</reference>
<dbReference type="SUPFAM" id="SSF88659">
    <property type="entry name" value="Sigma3 and sigma4 domains of RNA polymerase sigma factors"/>
    <property type="match status" value="1"/>
</dbReference>
<dbReference type="AlphaFoldDB" id="A0A0G8CCF9"/>
<dbReference type="PATRIC" id="fig|1396.433.peg.512"/>
<dbReference type="GO" id="GO:0006352">
    <property type="term" value="P:DNA-templated transcription initiation"/>
    <property type="evidence" value="ECO:0007669"/>
    <property type="project" value="InterPro"/>
</dbReference>
<dbReference type="Gene3D" id="1.10.10.10">
    <property type="entry name" value="Winged helix-like DNA-binding domain superfamily/Winged helix DNA-binding domain"/>
    <property type="match status" value="1"/>
</dbReference>
<organism evidence="1 2">
    <name type="scientific">Bacillus wiedmannii</name>
    <dbReference type="NCBI Taxonomy" id="1890302"/>
    <lineage>
        <taxon>Bacteria</taxon>
        <taxon>Bacillati</taxon>
        <taxon>Bacillota</taxon>
        <taxon>Bacilli</taxon>
        <taxon>Bacillales</taxon>
        <taxon>Bacillaceae</taxon>
        <taxon>Bacillus</taxon>
        <taxon>Bacillus cereus group</taxon>
    </lineage>
</organism>
<evidence type="ECO:0008006" key="3">
    <source>
        <dbReference type="Google" id="ProtNLM"/>
    </source>
</evidence>
<comment type="caution">
    <text evidence="1">The sequence shown here is derived from an EMBL/GenBank/DDBJ whole genome shotgun (WGS) entry which is preliminary data.</text>
</comment>
<protein>
    <recommendedName>
        <fullName evidence="3">Sigma-70 family RNA polymerase sigma factor</fullName>
    </recommendedName>
</protein>
<reference evidence="2" key="2">
    <citation type="submission" date="2015-04" db="EMBL/GenBank/DDBJ databases">
        <title>Draft Genome Sequences of Eight Spore-Forming Food Isolates of Bacillus cereus Genome sequencing.</title>
        <authorList>
            <person name="Krawcyk A.O."/>
            <person name="de Jong A."/>
            <person name="Eijlander R.T."/>
            <person name="Berendsen E.M."/>
            <person name="Holsappel S."/>
            <person name="Wells-Bennik M."/>
            <person name="Kuipers O.P."/>
        </authorList>
    </citation>
    <scope>NUCLEOTIDE SEQUENCE [LARGE SCALE GENOMIC DNA]</scope>
    <source>
        <strain evidence="2">B4147</strain>
    </source>
</reference>
<accession>A0A0G8CCF9</accession>
<gene>
    <name evidence="1" type="ORF">B4147_3012</name>
</gene>
<dbReference type="InterPro" id="IPR013324">
    <property type="entry name" value="RNA_pol_sigma_r3/r4-like"/>
</dbReference>
<dbReference type="InterPro" id="IPR014284">
    <property type="entry name" value="RNA_pol_sigma-70_dom"/>
</dbReference>
<dbReference type="RefSeq" id="WP_046958262.1">
    <property type="nucleotide sequence ID" value="NZ_LCYN01000009.1"/>
</dbReference>
<evidence type="ECO:0000313" key="2">
    <source>
        <dbReference type="Proteomes" id="UP000035350"/>
    </source>
</evidence>
<dbReference type="NCBIfam" id="TIGR02937">
    <property type="entry name" value="sigma70-ECF"/>
    <property type="match status" value="1"/>
</dbReference>
<dbReference type="InterPro" id="IPR036388">
    <property type="entry name" value="WH-like_DNA-bd_sf"/>
</dbReference>
<dbReference type="GO" id="GO:0003700">
    <property type="term" value="F:DNA-binding transcription factor activity"/>
    <property type="evidence" value="ECO:0007669"/>
    <property type="project" value="InterPro"/>
</dbReference>
<proteinExistence type="predicted"/>
<evidence type="ECO:0000313" key="1">
    <source>
        <dbReference type="EMBL" id="KKZ97485.1"/>
    </source>
</evidence>
<sequence>MLLTLEDLTVEQEQLSFTEHKQLKLLERNPQKAEYILRIEKLWEEFAMEFNQEAREQRLDRLLEELCFTIQKKAKALAKKWINKKISAEDLEHEFWITAWTLCIEKYNHYQDFYLYETLLLALERKSIDVIRKYTKTKKQAINADSLPLLSKANNLYPSDEDIEKQATDRMLVQQILCDELVSVQEQKILEIIYENPNLSYRKISDILGIHMEQVRRTLGRIKRKLKRYEYCFN</sequence>
<name>A0A0G8CCF9_9BACI</name>
<dbReference type="EMBL" id="LCYN01000009">
    <property type="protein sequence ID" value="KKZ97485.1"/>
    <property type="molecule type" value="Genomic_DNA"/>
</dbReference>
<dbReference type="Proteomes" id="UP000035350">
    <property type="component" value="Unassembled WGS sequence"/>
</dbReference>